<reference evidence="2 3" key="1">
    <citation type="submission" date="2024-04" db="EMBL/GenBank/DDBJ databases">
        <authorList>
            <person name="Fracassetti M."/>
        </authorList>
    </citation>
    <scope>NUCLEOTIDE SEQUENCE [LARGE SCALE GENOMIC DNA]</scope>
</reference>
<protein>
    <submittedName>
        <fullName evidence="2">Uncharacterized protein</fullName>
    </submittedName>
</protein>
<dbReference type="EMBL" id="OZ034820">
    <property type="protein sequence ID" value="CAL1403006.1"/>
    <property type="molecule type" value="Genomic_DNA"/>
</dbReference>
<dbReference type="AlphaFoldDB" id="A0AAV2FXG7"/>
<evidence type="ECO:0000256" key="1">
    <source>
        <dbReference type="SAM" id="MobiDB-lite"/>
    </source>
</evidence>
<dbReference type="Proteomes" id="UP001497516">
    <property type="component" value="Chromosome 7"/>
</dbReference>
<organism evidence="2 3">
    <name type="scientific">Linum trigynum</name>
    <dbReference type="NCBI Taxonomy" id="586398"/>
    <lineage>
        <taxon>Eukaryota</taxon>
        <taxon>Viridiplantae</taxon>
        <taxon>Streptophyta</taxon>
        <taxon>Embryophyta</taxon>
        <taxon>Tracheophyta</taxon>
        <taxon>Spermatophyta</taxon>
        <taxon>Magnoliopsida</taxon>
        <taxon>eudicotyledons</taxon>
        <taxon>Gunneridae</taxon>
        <taxon>Pentapetalae</taxon>
        <taxon>rosids</taxon>
        <taxon>fabids</taxon>
        <taxon>Malpighiales</taxon>
        <taxon>Linaceae</taxon>
        <taxon>Linum</taxon>
    </lineage>
</organism>
<name>A0AAV2FXG7_9ROSI</name>
<accession>A0AAV2FXG7</accession>
<gene>
    <name evidence="2" type="ORF">LTRI10_LOCUS42972</name>
</gene>
<sequence>MVAKKPGRRIYEEEEPAPTFDGAPKSIWINKAVREGPGEQRVGAANAPNQREKRMVQERPRVERRLERENGGKSTHLPAAISKTAMRNSPRGFAVAKSPRLRSGQGSRRELLAKPIRQGKGEMSRPRAAVNPDGKQNRPRLRKAGAEFQQVLEGAAETRRRRLILDADQMMILFGTMKLGRN</sequence>
<evidence type="ECO:0000313" key="3">
    <source>
        <dbReference type="Proteomes" id="UP001497516"/>
    </source>
</evidence>
<feature type="region of interest" description="Disordered" evidence="1">
    <location>
        <begin position="1"/>
        <end position="142"/>
    </location>
</feature>
<evidence type="ECO:0000313" key="2">
    <source>
        <dbReference type="EMBL" id="CAL1403006.1"/>
    </source>
</evidence>
<keyword evidence="3" id="KW-1185">Reference proteome</keyword>
<proteinExistence type="predicted"/>
<feature type="compositionally biased region" description="Basic and acidic residues" evidence="1">
    <location>
        <begin position="50"/>
        <end position="71"/>
    </location>
</feature>